<evidence type="ECO:0000256" key="1">
    <source>
        <dbReference type="SAM" id="MobiDB-lite"/>
    </source>
</evidence>
<reference evidence="2" key="1">
    <citation type="journal article" date="2012" name="PLoS ONE">
        <title>Gene sets for utilization of primary and secondary nutrition supplies in the distal gut of endangered iberian lynx.</title>
        <authorList>
            <person name="Alcaide M."/>
            <person name="Messina E."/>
            <person name="Richter M."/>
            <person name="Bargiela R."/>
            <person name="Peplies J."/>
            <person name="Huws S.A."/>
            <person name="Newbold C.J."/>
            <person name="Golyshin P.N."/>
            <person name="Simon M.A."/>
            <person name="Lopez G."/>
            <person name="Yakimov M.M."/>
            <person name="Ferrer M."/>
        </authorList>
    </citation>
    <scope>NUCLEOTIDE SEQUENCE</scope>
</reference>
<feature type="compositionally biased region" description="Basic and acidic residues" evidence="1">
    <location>
        <begin position="1"/>
        <end position="10"/>
    </location>
</feature>
<name>J9F5Y8_9ZZZZ</name>
<proteinExistence type="predicted"/>
<accession>J9F5Y8</accession>
<sequence length="46" mass="5294">MSCRQRERSNRSNRGQSPTLFRPAKSVGRQKNNQKPPATRKGRRAV</sequence>
<protein>
    <submittedName>
        <fullName evidence="2">Uncharacterized protein</fullName>
    </submittedName>
</protein>
<comment type="caution">
    <text evidence="2">The sequence shown here is derived from an EMBL/GenBank/DDBJ whole genome shotgun (WGS) entry which is preliminary data.</text>
</comment>
<dbReference type="AlphaFoldDB" id="J9F5Y8"/>
<dbReference type="EMBL" id="AMCI01008920">
    <property type="protein sequence ID" value="EJW90306.1"/>
    <property type="molecule type" value="Genomic_DNA"/>
</dbReference>
<feature type="region of interest" description="Disordered" evidence="1">
    <location>
        <begin position="1"/>
        <end position="46"/>
    </location>
</feature>
<evidence type="ECO:0000313" key="2">
    <source>
        <dbReference type="EMBL" id="EJW90306.1"/>
    </source>
</evidence>
<organism evidence="2">
    <name type="scientific">gut metagenome</name>
    <dbReference type="NCBI Taxonomy" id="749906"/>
    <lineage>
        <taxon>unclassified sequences</taxon>
        <taxon>metagenomes</taxon>
        <taxon>organismal metagenomes</taxon>
    </lineage>
</organism>
<gene>
    <name evidence="2" type="ORF">EVA_21586</name>
</gene>